<dbReference type="Gene3D" id="3.90.226.10">
    <property type="entry name" value="2-enoyl-CoA Hydratase, Chain A, domain 1"/>
    <property type="match status" value="1"/>
</dbReference>
<dbReference type="InterPro" id="IPR001753">
    <property type="entry name" value="Enoyl-CoA_hydra/iso"/>
</dbReference>
<proteinExistence type="inferred from homology"/>
<evidence type="ECO:0000256" key="2">
    <source>
        <dbReference type="RuleBase" id="RU003707"/>
    </source>
</evidence>
<dbReference type="OrthoDB" id="448450at2759"/>
<sequence>MHVLRKLHRSFARTLRHHVRRTLTSRPNASTVAEKDTEKTIVVSRIDRVTTIGINRPEKQNSLDITTARLLSEALDEFESNEEAAVAVLHGIGGNFCAGYDLHEIANYDGENEESLPHFGPLAYRNELSKKPLVASLSGYTIGAGFELALMCDLRVVEDTAMIGFLNRRFGIPILSGGTVRLPAMIGYSRAMELILTGRLLSAEEMFNWGLANKITSYGTALGSAVNLAKSLVKFPPKTLLADRASTHFATFSAKQMDEALQFEKDNASHLVFEEGVSGAKTFVEDGIGKHGKTYNITPYDKSIREIDETLL</sequence>
<dbReference type="KEGG" id="hst:105181211"/>
<gene>
    <name evidence="3" type="ORF">EAI_12265</name>
</gene>
<dbReference type="Pfam" id="PF00378">
    <property type="entry name" value="ECH_1"/>
    <property type="match status" value="1"/>
</dbReference>
<accession>E2BC82</accession>
<organism evidence="4">
    <name type="scientific">Harpegnathos saltator</name>
    <name type="common">Jerdon's jumping ant</name>
    <dbReference type="NCBI Taxonomy" id="610380"/>
    <lineage>
        <taxon>Eukaryota</taxon>
        <taxon>Metazoa</taxon>
        <taxon>Ecdysozoa</taxon>
        <taxon>Arthropoda</taxon>
        <taxon>Hexapoda</taxon>
        <taxon>Insecta</taxon>
        <taxon>Pterygota</taxon>
        <taxon>Neoptera</taxon>
        <taxon>Endopterygota</taxon>
        <taxon>Hymenoptera</taxon>
        <taxon>Apocrita</taxon>
        <taxon>Aculeata</taxon>
        <taxon>Formicoidea</taxon>
        <taxon>Formicidae</taxon>
        <taxon>Ponerinae</taxon>
        <taxon>Ponerini</taxon>
        <taxon>Harpegnathos</taxon>
    </lineage>
</organism>
<dbReference type="FunCoup" id="E2BC82">
    <property type="interactions" value="2"/>
</dbReference>
<dbReference type="OMA" id="EKDNASH"/>
<dbReference type="SUPFAM" id="SSF52096">
    <property type="entry name" value="ClpP/crotonase"/>
    <property type="match status" value="1"/>
</dbReference>
<dbReference type="EMBL" id="GL447256">
    <property type="protein sequence ID" value="EFN86709.1"/>
    <property type="molecule type" value="Genomic_DNA"/>
</dbReference>
<dbReference type="STRING" id="610380.E2BC82"/>
<dbReference type="PROSITE" id="PS00166">
    <property type="entry name" value="ENOYL_COA_HYDRATASE"/>
    <property type="match status" value="1"/>
</dbReference>
<protein>
    <submittedName>
        <fullName evidence="3">Carnitinyl-CoA dehydratase</fullName>
    </submittedName>
</protein>
<reference evidence="3 4" key="1">
    <citation type="journal article" date="2010" name="Science">
        <title>Genomic comparison of the ants Camponotus floridanus and Harpegnathos saltator.</title>
        <authorList>
            <person name="Bonasio R."/>
            <person name="Zhang G."/>
            <person name="Ye C."/>
            <person name="Mutti N.S."/>
            <person name="Fang X."/>
            <person name="Qin N."/>
            <person name="Donahue G."/>
            <person name="Yang P."/>
            <person name="Li Q."/>
            <person name="Li C."/>
            <person name="Zhang P."/>
            <person name="Huang Z."/>
            <person name="Berger S.L."/>
            <person name="Reinberg D."/>
            <person name="Wang J."/>
            <person name="Liebig J."/>
        </authorList>
    </citation>
    <scope>NUCLEOTIDE SEQUENCE [LARGE SCALE GENOMIC DNA]</scope>
    <source>
        <strain evidence="3 4">R22 G/1</strain>
    </source>
</reference>
<dbReference type="InterPro" id="IPR018376">
    <property type="entry name" value="Enoyl-CoA_hyd/isom_CS"/>
</dbReference>
<dbReference type="PANTHER" id="PTHR43802">
    <property type="entry name" value="ENOYL-COA HYDRATASE"/>
    <property type="match status" value="1"/>
</dbReference>
<evidence type="ECO:0000313" key="3">
    <source>
        <dbReference type="EMBL" id="EFN86709.1"/>
    </source>
</evidence>
<dbReference type="Gene3D" id="1.10.287.2460">
    <property type="match status" value="1"/>
</dbReference>
<name>E2BC82_HARSA</name>
<dbReference type="AlphaFoldDB" id="E2BC82"/>
<evidence type="ECO:0000313" key="4">
    <source>
        <dbReference type="Proteomes" id="UP000008237"/>
    </source>
</evidence>
<dbReference type="CDD" id="cd06558">
    <property type="entry name" value="crotonase-like"/>
    <property type="match status" value="1"/>
</dbReference>
<keyword evidence="4" id="KW-1185">Reference proteome</keyword>
<dbReference type="Proteomes" id="UP000008237">
    <property type="component" value="Unassembled WGS sequence"/>
</dbReference>
<dbReference type="GO" id="GO:0003824">
    <property type="term" value="F:catalytic activity"/>
    <property type="evidence" value="ECO:0007669"/>
    <property type="project" value="InterPro"/>
</dbReference>
<comment type="similarity">
    <text evidence="1 2">Belongs to the enoyl-CoA hydratase/isomerase family.</text>
</comment>
<dbReference type="InParanoid" id="E2BC82"/>
<dbReference type="PANTHER" id="PTHR43802:SF1">
    <property type="entry name" value="IP11341P-RELATED"/>
    <property type="match status" value="1"/>
</dbReference>
<dbReference type="InterPro" id="IPR029045">
    <property type="entry name" value="ClpP/crotonase-like_dom_sf"/>
</dbReference>
<evidence type="ECO:0000256" key="1">
    <source>
        <dbReference type="ARBA" id="ARBA00005254"/>
    </source>
</evidence>